<organism evidence="6 7">
    <name type="scientific">Actinomadura luteofluorescens</name>
    <dbReference type="NCBI Taxonomy" id="46163"/>
    <lineage>
        <taxon>Bacteria</taxon>
        <taxon>Bacillati</taxon>
        <taxon>Actinomycetota</taxon>
        <taxon>Actinomycetes</taxon>
        <taxon>Streptosporangiales</taxon>
        <taxon>Thermomonosporaceae</taxon>
        <taxon>Actinomadura</taxon>
    </lineage>
</organism>
<dbReference type="CDD" id="cd01189">
    <property type="entry name" value="INT_ICEBs1_C_like"/>
    <property type="match status" value="1"/>
</dbReference>
<dbReference type="Gene3D" id="1.10.150.130">
    <property type="match status" value="1"/>
</dbReference>
<dbReference type="InterPro" id="IPR011010">
    <property type="entry name" value="DNA_brk_join_enz"/>
</dbReference>
<keyword evidence="2" id="KW-0229">DNA integration</keyword>
<evidence type="ECO:0000256" key="3">
    <source>
        <dbReference type="ARBA" id="ARBA00023125"/>
    </source>
</evidence>
<dbReference type="Gene3D" id="1.10.443.10">
    <property type="entry name" value="Intergrase catalytic core"/>
    <property type="match status" value="1"/>
</dbReference>
<dbReference type="PANTHER" id="PTHR30629:SF2">
    <property type="entry name" value="PROPHAGE INTEGRASE INTS-RELATED"/>
    <property type="match status" value="1"/>
</dbReference>
<dbReference type="GO" id="GO:0003677">
    <property type="term" value="F:DNA binding"/>
    <property type="evidence" value="ECO:0007669"/>
    <property type="project" value="UniProtKB-KW"/>
</dbReference>
<sequence length="395" mass="44416">MSGKKRRSPGEGGLSWDAARNRWVASQTIGYQPNGRRIIVRGRGKTQTEALKKLKESLKRREEKQAPKATADVTITEAVAGFLRYGLMGRDESTVTNARSLAEHHITPQLGHLTVRELTADDCERWLEGRAEVLATKSLREVRSVLKRSIDRVMRRDDRVTRNVVQLCEVPTGKRTGRPSKALDFSQAMRVLAAAERARSDMRQYVILALLTGARTEELRKLTWSHVVAYDKGRGQWCPVHEAGWEHDEFAVYVWRSVRARGDTKTKKSRRTLKLPRRCVVALRDLWASLPQPLAPEALLFPGEAGAVRGAMTVLRAFRREVIAPAGLDPDAWTPRELRHSFVSLLSDSGMPLDKIALLVGHSGTQVTEKVYRQQIRPVIQDGAQAMDLIFPNPN</sequence>
<dbReference type="AlphaFoldDB" id="A0A7Y9EDD7"/>
<keyword evidence="4" id="KW-0233">DNA recombination</keyword>
<dbReference type="SUPFAM" id="SSF56349">
    <property type="entry name" value="DNA breaking-rejoining enzymes"/>
    <property type="match status" value="1"/>
</dbReference>
<evidence type="ECO:0000256" key="1">
    <source>
        <dbReference type="ARBA" id="ARBA00008857"/>
    </source>
</evidence>
<reference evidence="6 7" key="1">
    <citation type="submission" date="2020-07" db="EMBL/GenBank/DDBJ databases">
        <title>Sequencing the genomes of 1000 actinobacteria strains.</title>
        <authorList>
            <person name="Klenk H.-P."/>
        </authorList>
    </citation>
    <scope>NUCLEOTIDE SEQUENCE [LARGE SCALE GENOMIC DNA]</scope>
    <source>
        <strain evidence="6 7">DSM 40398</strain>
    </source>
</reference>
<dbReference type="InterPro" id="IPR013762">
    <property type="entry name" value="Integrase-like_cat_sf"/>
</dbReference>
<evidence type="ECO:0000256" key="4">
    <source>
        <dbReference type="ARBA" id="ARBA00023172"/>
    </source>
</evidence>
<dbReference type="PROSITE" id="PS51898">
    <property type="entry name" value="TYR_RECOMBINASE"/>
    <property type="match status" value="1"/>
</dbReference>
<dbReference type="InterPro" id="IPR002104">
    <property type="entry name" value="Integrase_catalytic"/>
</dbReference>
<comment type="similarity">
    <text evidence="1">Belongs to the 'phage' integrase family.</text>
</comment>
<keyword evidence="3" id="KW-0238">DNA-binding</keyword>
<feature type="domain" description="Tyr recombinase" evidence="5">
    <location>
        <begin position="178"/>
        <end position="388"/>
    </location>
</feature>
<dbReference type="InterPro" id="IPR050808">
    <property type="entry name" value="Phage_Integrase"/>
</dbReference>
<accession>A0A7Y9EDD7</accession>
<evidence type="ECO:0000259" key="5">
    <source>
        <dbReference type="PROSITE" id="PS51898"/>
    </source>
</evidence>
<dbReference type="Proteomes" id="UP000529783">
    <property type="component" value="Unassembled WGS sequence"/>
</dbReference>
<keyword evidence="7" id="KW-1185">Reference proteome</keyword>
<evidence type="ECO:0000313" key="6">
    <source>
        <dbReference type="EMBL" id="NYD45709.1"/>
    </source>
</evidence>
<gene>
    <name evidence="6" type="ORF">BJY14_001692</name>
</gene>
<dbReference type="GO" id="GO:0015074">
    <property type="term" value="P:DNA integration"/>
    <property type="evidence" value="ECO:0007669"/>
    <property type="project" value="UniProtKB-KW"/>
</dbReference>
<dbReference type="Pfam" id="PF00589">
    <property type="entry name" value="Phage_integrase"/>
    <property type="match status" value="1"/>
</dbReference>
<comment type="caution">
    <text evidence="6">The sequence shown here is derived from an EMBL/GenBank/DDBJ whole genome shotgun (WGS) entry which is preliminary data.</text>
</comment>
<proteinExistence type="inferred from homology"/>
<dbReference type="PANTHER" id="PTHR30629">
    <property type="entry name" value="PROPHAGE INTEGRASE"/>
    <property type="match status" value="1"/>
</dbReference>
<dbReference type="GO" id="GO:0006310">
    <property type="term" value="P:DNA recombination"/>
    <property type="evidence" value="ECO:0007669"/>
    <property type="project" value="UniProtKB-KW"/>
</dbReference>
<name>A0A7Y9EDD7_9ACTN</name>
<protein>
    <submittedName>
        <fullName evidence="6">Integrase</fullName>
    </submittedName>
</protein>
<evidence type="ECO:0000256" key="2">
    <source>
        <dbReference type="ARBA" id="ARBA00022908"/>
    </source>
</evidence>
<evidence type="ECO:0000313" key="7">
    <source>
        <dbReference type="Proteomes" id="UP000529783"/>
    </source>
</evidence>
<dbReference type="EMBL" id="JACCBA010000001">
    <property type="protein sequence ID" value="NYD45709.1"/>
    <property type="molecule type" value="Genomic_DNA"/>
</dbReference>
<dbReference type="InterPro" id="IPR010998">
    <property type="entry name" value="Integrase_recombinase_N"/>
</dbReference>